<evidence type="ECO:0000313" key="3">
    <source>
        <dbReference type="Proteomes" id="UP000253919"/>
    </source>
</evidence>
<reference evidence="2 3" key="1">
    <citation type="submission" date="2018-04" db="EMBL/GenBank/DDBJ databases">
        <title>Adhaeribacter sp. HMF7616 genome sequencing and assembly.</title>
        <authorList>
            <person name="Kang H."/>
            <person name="Kang J."/>
            <person name="Cha I."/>
            <person name="Kim H."/>
            <person name="Joh K."/>
        </authorList>
    </citation>
    <scope>NUCLEOTIDE SEQUENCE [LARGE SCALE GENOMIC DNA]</scope>
    <source>
        <strain evidence="2 3">HMF7616</strain>
    </source>
</reference>
<dbReference type="Proteomes" id="UP000253919">
    <property type="component" value="Unassembled WGS sequence"/>
</dbReference>
<name>A0A369QSQ6_9BACT</name>
<dbReference type="InterPro" id="IPR001853">
    <property type="entry name" value="DSBA-like_thioredoxin_dom"/>
</dbReference>
<accession>A0A369QSQ6</accession>
<dbReference type="InterPro" id="IPR036249">
    <property type="entry name" value="Thioredoxin-like_sf"/>
</dbReference>
<keyword evidence="3" id="KW-1185">Reference proteome</keyword>
<dbReference type="Gene3D" id="1.10.472.60">
    <property type="entry name" value="putative protein disulfide isomerase domain"/>
    <property type="match status" value="1"/>
</dbReference>
<comment type="caution">
    <text evidence="2">The sequence shown here is derived from an EMBL/GenBank/DDBJ whole genome shotgun (WGS) entry which is preliminary data.</text>
</comment>
<dbReference type="GO" id="GO:0016491">
    <property type="term" value="F:oxidoreductase activity"/>
    <property type="evidence" value="ECO:0007669"/>
    <property type="project" value="InterPro"/>
</dbReference>
<dbReference type="PANTHER" id="PTHR13887:SF54">
    <property type="entry name" value="DSBA FAMILY PROTEIN"/>
    <property type="match status" value="1"/>
</dbReference>
<evidence type="ECO:0000259" key="1">
    <source>
        <dbReference type="Pfam" id="PF01323"/>
    </source>
</evidence>
<dbReference type="CDD" id="cd03025">
    <property type="entry name" value="DsbA_FrnE_like"/>
    <property type="match status" value="1"/>
</dbReference>
<dbReference type="SUPFAM" id="SSF52833">
    <property type="entry name" value="Thioredoxin-like"/>
    <property type="match status" value="1"/>
</dbReference>
<dbReference type="EMBL" id="QASA01000001">
    <property type="protein sequence ID" value="RDC66366.1"/>
    <property type="molecule type" value="Genomic_DNA"/>
</dbReference>
<dbReference type="Gene3D" id="3.40.30.10">
    <property type="entry name" value="Glutaredoxin"/>
    <property type="match status" value="1"/>
</dbReference>
<organism evidence="2 3">
    <name type="scientific">Adhaeribacter pallidiroseus</name>
    <dbReference type="NCBI Taxonomy" id="2072847"/>
    <lineage>
        <taxon>Bacteria</taxon>
        <taxon>Pseudomonadati</taxon>
        <taxon>Bacteroidota</taxon>
        <taxon>Cytophagia</taxon>
        <taxon>Cytophagales</taxon>
        <taxon>Hymenobacteraceae</taxon>
        <taxon>Adhaeribacter</taxon>
    </lineage>
</organism>
<protein>
    <recommendedName>
        <fullName evidence="1">DSBA-like thioredoxin domain-containing protein</fullName>
    </recommendedName>
</protein>
<gene>
    <name evidence="2" type="ORF">AHMF7616_04997</name>
</gene>
<sequence>MQQKDTTLYYIYDALCGWCYGFGPVIVKLHEKYTDSLEFKVISGGMITGSRVGPITNMATYIRQASPRVTETTGVTFGEAYLNGLLSDVTYISNSTPPAIALCILKEAQPGKQVTWAHAIQKLMFQGGKSLNEPTAYLPLAEQAEISAETFTQKFADPAYLAKAQEEFAGAQQWGITGFPAVVLQKQDQLYLVANGFVPYNQISATINKVLSEE</sequence>
<dbReference type="Pfam" id="PF01323">
    <property type="entry name" value="DSBA"/>
    <property type="match status" value="1"/>
</dbReference>
<dbReference type="RefSeq" id="WP_115375239.1">
    <property type="nucleotide sequence ID" value="NZ_QASA01000001.1"/>
</dbReference>
<dbReference type="PANTHER" id="PTHR13887">
    <property type="entry name" value="GLUTATHIONE S-TRANSFERASE KAPPA"/>
    <property type="match status" value="1"/>
</dbReference>
<dbReference type="AlphaFoldDB" id="A0A369QSQ6"/>
<proteinExistence type="predicted"/>
<dbReference type="OrthoDB" id="9813770at2"/>
<evidence type="ECO:0000313" key="2">
    <source>
        <dbReference type="EMBL" id="RDC66366.1"/>
    </source>
</evidence>
<feature type="domain" description="DSBA-like thioredoxin" evidence="1">
    <location>
        <begin position="12"/>
        <end position="197"/>
    </location>
</feature>